<reference evidence="2 3" key="1">
    <citation type="submission" date="2020-03" db="EMBL/GenBank/DDBJ databases">
        <title>Propioniciclava sp. nov., isolated from Hydrophilus acuminatus.</title>
        <authorList>
            <person name="Hyun D.-W."/>
            <person name="Bae J.-W."/>
        </authorList>
    </citation>
    <scope>NUCLEOTIDE SEQUENCE [LARGE SCALE GENOMIC DNA]</scope>
    <source>
        <strain evidence="2 3">HDW11</strain>
    </source>
</reference>
<name>A0A6G7Y4E9_9ACTN</name>
<gene>
    <name evidence="2" type="ORF">G7070_03395</name>
</gene>
<dbReference type="Proteomes" id="UP000501058">
    <property type="component" value="Chromosome"/>
</dbReference>
<dbReference type="EMBL" id="CP049865">
    <property type="protein sequence ID" value="QIK71501.1"/>
    <property type="molecule type" value="Genomic_DNA"/>
</dbReference>
<accession>A0A6G7Y4E9</accession>
<protein>
    <submittedName>
        <fullName evidence="2">Uncharacterized protein</fullName>
    </submittedName>
</protein>
<keyword evidence="1" id="KW-1133">Transmembrane helix</keyword>
<dbReference type="AlphaFoldDB" id="A0A6G7Y4E9"/>
<sequence length="151" mass="15449">MNSRTLAGPMVWLTFVIAALWVVLGLVGWMLFPGTVGLVFAAGGAVGAILTGWLGVSMLVHYGPFGMRVPGHGDVAWEDIASVEVVSAGIMTVPAVGVRKGRMLEEVQLGGLAWFGRGAALALAGRLADAAGKDEVVVRGKAGVPGRRAAG</sequence>
<evidence type="ECO:0000313" key="3">
    <source>
        <dbReference type="Proteomes" id="UP000501058"/>
    </source>
</evidence>
<organism evidence="2 3">
    <name type="scientific">Propioniciclava coleopterorum</name>
    <dbReference type="NCBI Taxonomy" id="2714937"/>
    <lineage>
        <taxon>Bacteria</taxon>
        <taxon>Bacillati</taxon>
        <taxon>Actinomycetota</taxon>
        <taxon>Actinomycetes</taxon>
        <taxon>Propionibacteriales</taxon>
        <taxon>Propionibacteriaceae</taxon>
        <taxon>Propioniciclava</taxon>
    </lineage>
</organism>
<keyword evidence="1" id="KW-0472">Membrane</keyword>
<keyword evidence="3" id="KW-1185">Reference proteome</keyword>
<evidence type="ECO:0000256" key="1">
    <source>
        <dbReference type="SAM" id="Phobius"/>
    </source>
</evidence>
<dbReference type="KEGG" id="prv:G7070_03395"/>
<feature type="transmembrane region" description="Helical" evidence="1">
    <location>
        <begin position="12"/>
        <end position="32"/>
    </location>
</feature>
<proteinExistence type="predicted"/>
<evidence type="ECO:0000313" key="2">
    <source>
        <dbReference type="EMBL" id="QIK71501.1"/>
    </source>
</evidence>
<dbReference type="RefSeq" id="WP_166231966.1">
    <property type="nucleotide sequence ID" value="NZ_CP049865.1"/>
</dbReference>
<feature type="transmembrane region" description="Helical" evidence="1">
    <location>
        <begin position="38"/>
        <end position="60"/>
    </location>
</feature>
<keyword evidence="1" id="KW-0812">Transmembrane</keyword>